<dbReference type="InterPro" id="IPR011577">
    <property type="entry name" value="Cyt_b561_bac/Ni-Hgenase"/>
</dbReference>
<dbReference type="GO" id="GO:0046872">
    <property type="term" value="F:metal ion binding"/>
    <property type="evidence" value="ECO:0007669"/>
    <property type="project" value="UniProtKB-KW"/>
</dbReference>
<feature type="transmembrane region" description="Helical" evidence="13">
    <location>
        <begin position="144"/>
        <end position="165"/>
    </location>
</feature>
<evidence type="ECO:0000313" key="16">
    <source>
        <dbReference type="Proteomes" id="UP000501466"/>
    </source>
</evidence>
<evidence type="ECO:0000259" key="14">
    <source>
        <dbReference type="Pfam" id="PF01292"/>
    </source>
</evidence>
<dbReference type="GO" id="GO:0022904">
    <property type="term" value="P:respiratory electron transport chain"/>
    <property type="evidence" value="ECO:0007669"/>
    <property type="project" value="InterPro"/>
</dbReference>
<comment type="subcellular location">
    <subcellularLocation>
        <location evidence="2">Cell membrane</location>
        <topology evidence="2">Multi-pass membrane protein</topology>
    </subcellularLocation>
</comment>
<evidence type="ECO:0000256" key="3">
    <source>
        <dbReference type="ARBA" id="ARBA00022448"/>
    </source>
</evidence>
<keyword evidence="8" id="KW-0249">Electron transport</keyword>
<evidence type="ECO:0000256" key="11">
    <source>
        <dbReference type="ARBA" id="ARBA00023136"/>
    </source>
</evidence>
<organism evidence="15 16">
    <name type="scientific">Thiosulfativibrio zosterae</name>
    <dbReference type="NCBI Taxonomy" id="2675053"/>
    <lineage>
        <taxon>Bacteria</taxon>
        <taxon>Pseudomonadati</taxon>
        <taxon>Pseudomonadota</taxon>
        <taxon>Gammaproteobacteria</taxon>
        <taxon>Thiotrichales</taxon>
        <taxon>Piscirickettsiaceae</taxon>
        <taxon>Thiosulfativibrio</taxon>
    </lineage>
</organism>
<dbReference type="EMBL" id="AP021888">
    <property type="protein sequence ID" value="BBP44439.1"/>
    <property type="molecule type" value="Genomic_DNA"/>
</dbReference>
<keyword evidence="16" id="KW-1185">Reference proteome</keyword>
<dbReference type="Gene3D" id="1.20.950.20">
    <property type="entry name" value="Transmembrane di-heme cytochromes, Chain C"/>
    <property type="match status" value="1"/>
</dbReference>
<comment type="similarity">
    <text evidence="12">Belongs to the cytochrome b561 family.</text>
</comment>
<keyword evidence="3" id="KW-0813">Transport</keyword>
<keyword evidence="5" id="KW-0349">Heme</keyword>
<dbReference type="GO" id="GO:0005886">
    <property type="term" value="C:plasma membrane"/>
    <property type="evidence" value="ECO:0007669"/>
    <property type="project" value="UniProtKB-SubCell"/>
</dbReference>
<evidence type="ECO:0000256" key="1">
    <source>
        <dbReference type="ARBA" id="ARBA00001970"/>
    </source>
</evidence>
<evidence type="ECO:0000256" key="8">
    <source>
        <dbReference type="ARBA" id="ARBA00022982"/>
    </source>
</evidence>
<evidence type="ECO:0000256" key="6">
    <source>
        <dbReference type="ARBA" id="ARBA00022692"/>
    </source>
</evidence>
<dbReference type="RefSeq" id="WP_173292153.1">
    <property type="nucleotide sequence ID" value="NZ_AP021888.1"/>
</dbReference>
<dbReference type="GO" id="GO:0020037">
    <property type="term" value="F:heme binding"/>
    <property type="evidence" value="ECO:0007669"/>
    <property type="project" value="TreeGrafter"/>
</dbReference>
<evidence type="ECO:0000256" key="4">
    <source>
        <dbReference type="ARBA" id="ARBA00022475"/>
    </source>
</evidence>
<accession>A0A6F8PQQ0</accession>
<keyword evidence="11 13" id="KW-0472">Membrane</keyword>
<feature type="transmembrane region" description="Helical" evidence="13">
    <location>
        <begin position="20"/>
        <end position="39"/>
    </location>
</feature>
<reference evidence="16" key="1">
    <citation type="submission" date="2019-11" db="EMBL/GenBank/DDBJ databases">
        <title>Isolation and characterization of two novel species in the genus Thiomicrorhabdus.</title>
        <authorList>
            <person name="Mochizuki J."/>
            <person name="Kojima H."/>
            <person name="Fukui M."/>
        </authorList>
    </citation>
    <scope>NUCLEOTIDE SEQUENCE [LARGE SCALE GENOMIC DNA]</scope>
    <source>
        <strain evidence="16">AkT22</strain>
    </source>
</reference>
<protein>
    <submittedName>
        <fullName evidence="15">Cytochrome b</fullName>
    </submittedName>
</protein>
<dbReference type="InterPro" id="IPR052168">
    <property type="entry name" value="Cytochrome_b561_oxidase"/>
</dbReference>
<dbReference type="PANTHER" id="PTHR30529:SF7">
    <property type="entry name" value="CYTOCHROME B561 BACTERIAL_NI-HYDROGENASE DOMAIN-CONTAINING PROTEIN"/>
    <property type="match status" value="1"/>
</dbReference>
<keyword evidence="9 13" id="KW-1133">Transmembrane helix</keyword>
<dbReference type="GO" id="GO:0009055">
    <property type="term" value="F:electron transfer activity"/>
    <property type="evidence" value="ECO:0007669"/>
    <property type="project" value="InterPro"/>
</dbReference>
<evidence type="ECO:0000256" key="7">
    <source>
        <dbReference type="ARBA" id="ARBA00022723"/>
    </source>
</evidence>
<keyword evidence="7" id="KW-0479">Metal-binding</keyword>
<dbReference type="Proteomes" id="UP000501466">
    <property type="component" value="Chromosome"/>
</dbReference>
<dbReference type="AlphaFoldDB" id="A0A6F8PQQ0"/>
<comment type="cofactor">
    <cofactor evidence="1">
        <name>heme b</name>
        <dbReference type="ChEBI" id="CHEBI:60344"/>
    </cofactor>
</comment>
<evidence type="ECO:0000256" key="13">
    <source>
        <dbReference type="SAM" id="Phobius"/>
    </source>
</evidence>
<feature type="domain" description="Cytochrome b561 bacterial/Ni-hydrogenase" evidence="14">
    <location>
        <begin position="10"/>
        <end position="181"/>
    </location>
</feature>
<evidence type="ECO:0000256" key="2">
    <source>
        <dbReference type="ARBA" id="ARBA00004651"/>
    </source>
</evidence>
<feature type="transmembrane region" description="Helical" evidence="13">
    <location>
        <begin position="90"/>
        <end position="111"/>
    </location>
</feature>
<evidence type="ECO:0000256" key="9">
    <source>
        <dbReference type="ARBA" id="ARBA00022989"/>
    </source>
</evidence>
<dbReference type="SUPFAM" id="SSF81342">
    <property type="entry name" value="Transmembrane di-heme cytochromes"/>
    <property type="match status" value="1"/>
</dbReference>
<evidence type="ECO:0000256" key="5">
    <source>
        <dbReference type="ARBA" id="ARBA00022617"/>
    </source>
</evidence>
<dbReference type="InterPro" id="IPR016174">
    <property type="entry name" value="Di-haem_cyt_TM"/>
</dbReference>
<gene>
    <name evidence="15" type="ORF">THMIRHAT_21850</name>
</gene>
<keyword evidence="4" id="KW-1003">Cell membrane</keyword>
<evidence type="ECO:0000313" key="15">
    <source>
        <dbReference type="EMBL" id="BBP44439.1"/>
    </source>
</evidence>
<evidence type="ECO:0000256" key="10">
    <source>
        <dbReference type="ARBA" id="ARBA00023004"/>
    </source>
</evidence>
<dbReference type="KEGG" id="tzo:THMIRHAT_21850"/>
<proteinExistence type="inferred from homology"/>
<dbReference type="PANTHER" id="PTHR30529">
    <property type="entry name" value="CYTOCHROME B561"/>
    <property type="match status" value="1"/>
</dbReference>
<keyword evidence="6 13" id="KW-0812">Transmembrane</keyword>
<sequence length="194" mass="21669">MALKNSTNTFGLVSRANHWITAFAFILAIMVGIYAENWMEKGPERSEMFQLHFSLGVSIFALMMIRLIWLKISPNPQPIGDNRKEIVLAHIVKGFLYLAMLVLPISGYIMVSLKGIDINVFGQFVLPNLFGEDKESTLKAIAKFIHVNGVYFIMAILALHIAGALKHHIILKDNTLLRMLGRSPSAANEETKSS</sequence>
<feature type="transmembrane region" description="Helical" evidence="13">
    <location>
        <begin position="51"/>
        <end position="70"/>
    </location>
</feature>
<name>A0A6F8PQQ0_9GAMM</name>
<evidence type="ECO:0000256" key="12">
    <source>
        <dbReference type="ARBA" id="ARBA00037975"/>
    </source>
</evidence>
<keyword evidence="10" id="KW-0408">Iron</keyword>
<dbReference type="Pfam" id="PF01292">
    <property type="entry name" value="Ni_hydr_CYTB"/>
    <property type="match status" value="1"/>
</dbReference>